<dbReference type="AlphaFoldDB" id="A0A0F6W6W9"/>
<gene>
    <name evidence="3" type="ORF">DB32_006110</name>
</gene>
<organism evidence="3 4">
    <name type="scientific">Sandaracinus amylolyticus</name>
    <dbReference type="NCBI Taxonomy" id="927083"/>
    <lineage>
        <taxon>Bacteria</taxon>
        <taxon>Pseudomonadati</taxon>
        <taxon>Myxococcota</taxon>
        <taxon>Polyangia</taxon>
        <taxon>Polyangiales</taxon>
        <taxon>Sandaracinaceae</taxon>
        <taxon>Sandaracinus</taxon>
    </lineage>
</organism>
<dbReference type="EMBL" id="CP011125">
    <property type="protein sequence ID" value="AKF08961.1"/>
    <property type="molecule type" value="Genomic_DNA"/>
</dbReference>
<dbReference type="GO" id="GO:0004016">
    <property type="term" value="F:adenylate cyclase activity"/>
    <property type="evidence" value="ECO:0007669"/>
    <property type="project" value="TreeGrafter"/>
</dbReference>
<evidence type="ECO:0000313" key="3">
    <source>
        <dbReference type="EMBL" id="AKF08961.1"/>
    </source>
</evidence>
<dbReference type="Proteomes" id="UP000034883">
    <property type="component" value="Chromosome"/>
</dbReference>
<dbReference type="RefSeq" id="WP_053236053.1">
    <property type="nucleotide sequence ID" value="NZ_CP011125.1"/>
</dbReference>
<proteinExistence type="predicted"/>
<keyword evidence="2" id="KW-0067">ATP-binding</keyword>
<dbReference type="SUPFAM" id="SSF48452">
    <property type="entry name" value="TPR-like"/>
    <property type="match status" value="2"/>
</dbReference>
<dbReference type="GO" id="GO:0005524">
    <property type="term" value="F:ATP binding"/>
    <property type="evidence" value="ECO:0007669"/>
    <property type="project" value="UniProtKB-KW"/>
</dbReference>
<keyword evidence="1" id="KW-0547">Nucleotide-binding</keyword>
<evidence type="ECO:0000313" key="4">
    <source>
        <dbReference type="Proteomes" id="UP000034883"/>
    </source>
</evidence>
<sequence length="539" mass="56681">MRRALRAASVFGMRFTAAGVAALLDTGDGSRLEQVAFALRAAEDAQLVACDDDAGTPGERSFGFAHACVQEAAYASLPDADRRAAHRAAGRWLAAQGGTDASVLAWHFERAGESQEAVGFYRRAARAALAGRDVERAARLCEKALACAPEGEDVAALWLLRAEAAFMRGEIADGKDSAVRALELAQPGSLTWVRAAGLRITSAGQRGDNAEVAAVAEQVRAQAAEPDAAGPRAASLARAALQLCAAGQRDAARTLGAEAEQGAGAQEPDARAWLGRLRGHFHLLDHDYERAIDTFGEVIADHTAAGDVRSACQARIHRASLRVFAADFDAALGDLDVADAMARRTGADYFVAWAGYARGKVLVHTADPEAVRAHFDTVRRALAANPRIIAGIHVHLALAALRAGDAARAESDALAALAAHDVAGVRAPALGALAIARVRLGRVDDAREAARDSAAALRSVGSLEENEAVVHLAQVEAALAAGDEDEAREAARAASARLVSIARRLATPVRRERFLHAVEVHARTLRLAHRLEVAPARDD</sequence>
<keyword evidence="4" id="KW-1185">Reference proteome</keyword>
<accession>A0A0F6W6W9</accession>
<name>A0A0F6W6W9_9BACT</name>
<dbReference type="PANTHER" id="PTHR16305">
    <property type="entry name" value="TESTICULAR SOLUBLE ADENYLYL CYCLASE"/>
    <property type="match status" value="1"/>
</dbReference>
<dbReference type="PANTHER" id="PTHR16305:SF28">
    <property type="entry name" value="GUANYLATE CYCLASE DOMAIN-CONTAINING PROTEIN"/>
    <property type="match status" value="1"/>
</dbReference>
<reference evidence="3 4" key="1">
    <citation type="submission" date="2015-03" db="EMBL/GenBank/DDBJ databases">
        <title>Genome assembly of Sandaracinus amylolyticus DSM 53668.</title>
        <authorList>
            <person name="Sharma G."/>
            <person name="Subramanian S."/>
        </authorList>
    </citation>
    <scope>NUCLEOTIDE SEQUENCE [LARGE SCALE GENOMIC DNA]</scope>
    <source>
        <strain evidence="3 4">DSM 53668</strain>
    </source>
</reference>
<dbReference type="GO" id="GO:0005737">
    <property type="term" value="C:cytoplasm"/>
    <property type="evidence" value="ECO:0007669"/>
    <property type="project" value="TreeGrafter"/>
</dbReference>
<dbReference type="InterPro" id="IPR011990">
    <property type="entry name" value="TPR-like_helical_dom_sf"/>
</dbReference>
<dbReference type="Gene3D" id="1.25.40.10">
    <property type="entry name" value="Tetratricopeptide repeat domain"/>
    <property type="match status" value="1"/>
</dbReference>
<evidence type="ECO:0000256" key="2">
    <source>
        <dbReference type="ARBA" id="ARBA00022840"/>
    </source>
</evidence>
<evidence type="ECO:0000256" key="1">
    <source>
        <dbReference type="ARBA" id="ARBA00022741"/>
    </source>
</evidence>
<protein>
    <submittedName>
        <fullName evidence="3">Adenylate cyclase</fullName>
    </submittedName>
</protein>
<dbReference type="KEGG" id="samy:DB32_006110"/>